<keyword evidence="3 8" id="KW-0812">Transmembrane</keyword>
<protein>
    <recommendedName>
        <fullName evidence="9">Major facilitator superfamily (MFS) profile domain-containing protein</fullName>
    </recommendedName>
</protein>
<dbReference type="PANTHER" id="PTHR43791">
    <property type="entry name" value="PERMEASE-RELATED"/>
    <property type="match status" value="1"/>
</dbReference>
<dbReference type="InterPro" id="IPR036259">
    <property type="entry name" value="MFS_trans_sf"/>
</dbReference>
<comment type="caution">
    <text evidence="10">The sequence shown here is derived from an EMBL/GenBank/DDBJ whole genome shotgun (WGS) entry which is preliminary data.</text>
</comment>
<dbReference type="PANTHER" id="PTHR43791:SF39">
    <property type="entry name" value="TRANSPORTER LIZ1_SEO1, PUTATIVE (AFU_ORTHOLOGUE AFUA_3G00980)-RELATED"/>
    <property type="match status" value="1"/>
</dbReference>
<dbReference type="AlphaFoldDB" id="A0AAV9N786"/>
<feature type="region of interest" description="Disordered" evidence="7">
    <location>
        <begin position="470"/>
        <end position="513"/>
    </location>
</feature>
<dbReference type="GO" id="GO:0022857">
    <property type="term" value="F:transmembrane transporter activity"/>
    <property type="evidence" value="ECO:0007669"/>
    <property type="project" value="InterPro"/>
</dbReference>
<dbReference type="FunFam" id="1.20.1250.20:FF:000065">
    <property type="entry name" value="Putative MFS pantothenate transporter"/>
    <property type="match status" value="1"/>
</dbReference>
<feature type="domain" description="Major facilitator superfamily (MFS) profile" evidence="9">
    <location>
        <begin position="46"/>
        <end position="458"/>
    </location>
</feature>
<dbReference type="InterPro" id="IPR020846">
    <property type="entry name" value="MFS_dom"/>
</dbReference>
<feature type="transmembrane region" description="Helical" evidence="8">
    <location>
        <begin position="206"/>
        <end position="228"/>
    </location>
</feature>
<evidence type="ECO:0000256" key="2">
    <source>
        <dbReference type="ARBA" id="ARBA00022448"/>
    </source>
</evidence>
<evidence type="ECO:0000256" key="8">
    <source>
        <dbReference type="SAM" id="Phobius"/>
    </source>
</evidence>
<keyword evidence="2" id="KW-0813">Transport</keyword>
<feature type="transmembrane region" description="Helical" evidence="8">
    <location>
        <begin position="138"/>
        <end position="162"/>
    </location>
</feature>
<feature type="transmembrane region" description="Helical" evidence="8">
    <location>
        <begin position="369"/>
        <end position="389"/>
    </location>
</feature>
<comment type="subcellular location">
    <subcellularLocation>
        <location evidence="1">Membrane</location>
        <topology evidence="1">Multi-pass membrane protein</topology>
    </subcellularLocation>
</comment>
<organism evidence="10 11">
    <name type="scientific">Exophiala bonariae</name>
    <dbReference type="NCBI Taxonomy" id="1690606"/>
    <lineage>
        <taxon>Eukaryota</taxon>
        <taxon>Fungi</taxon>
        <taxon>Dikarya</taxon>
        <taxon>Ascomycota</taxon>
        <taxon>Pezizomycotina</taxon>
        <taxon>Eurotiomycetes</taxon>
        <taxon>Chaetothyriomycetidae</taxon>
        <taxon>Chaetothyriales</taxon>
        <taxon>Herpotrichiellaceae</taxon>
        <taxon>Exophiala</taxon>
    </lineage>
</organism>
<feature type="transmembrane region" description="Helical" evidence="8">
    <location>
        <begin position="277"/>
        <end position="294"/>
    </location>
</feature>
<dbReference type="PROSITE" id="PS50850">
    <property type="entry name" value="MFS"/>
    <property type="match status" value="1"/>
</dbReference>
<dbReference type="EMBL" id="JAVRRD010000020">
    <property type="protein sequence ID" value="KAK5049037.1"/>
    <property type="molecule type" value="Genomic_DNA"/>
</dbReference>
<feature type="transmembrane region" description="Helical" evidence="8">
    <location>
        <begin position="85"/>
        <end position="105"/>
    </location>
</feature>
<evidence type="ECO:0000256" key="1">
    <source>
        <dbReference type="ARBA" id="ARBA00004141"/>
    </source>
</evidence>
<feature type="transmembrane region" description="Helical" evidence="8">
    <location>
        <begin position="44"/>
        <end position="65"/>
    </location>
</feature>
<evidence type="ECO:0000256" key="7">
    <source>
        <dbReference type="SAM" id="MobiDB-lite"/>
    </source>
</evidence>
<dbReference type="Proteomes" id="UP001358417">
    <property type="component" value="Unassembled WGS sequence"/>
</dbReference>
<dbReference type="GO" id="GO:0016020">
    <property type="term" value="C:membrane"/>
    <property type="evidence" value="ECO:0007669"/>
    <property type="project" value="UniProtKB-SubCell"/>
</dbReference>
<feature type="transmembrane region" description="Helical" evidence="8">
    <location>
        <begin position="434"/>
        <end position="457"/>
    </location>
</feature>
<comment type="similarity">
    <text evidence="6">Belongs to the major facilitator superfamily. Allantoate permease family.</text>
</comment>
<evidence type="ECO:0000313" key="11">
    <source>
        <dbReference type="Proteomes" id="UP001358417"/>
    </source>
</evidence>
<accession>A0AAV9N786</accession>
<sequence length="513" mass="58414">MDAENGVHQAQHQEPKTKWARFREIIWDGEREPEERRLVQKLDIYLMSWATYGYFIRLLDSGNIINAYVSGMKEDLNFHGNQYNLLATFFTCGYLVGQIPSQLLLTRFRASWYLPTAELCWSIITFGFAGVQNVRTVFALRFVIGMLESPFAVGVITVMGGYYTKRELAKRIAIFYSASYAASMFSGYLQAGIYRGLDGRLGLAGWRWLFIFCGIISLPGAFWGYYAVPDNPYNSKARWMKPEEKQAYIARMEVVDRRRPVPLSWAKIRKILSGWRLYVMVLTLICHCVVTQPLNYFSVWLKSLNRFSVYQINLFPTAAQALGLVTTLTYSWISDALGGKRWQLLIVPAVFNFVGMVIVASYPNYGAVFFGYLINAASWGFWPVLYAWANEFCHDDAEERAIVIGVAQTFGQAFIAWVPVLVLNVGKYAPRFHLGFSVMSGVSVLQFAMIFVLRFFVKRQTAQEELQKQQAVDSAIDGDSDGIYNKRSDASNRGDGVESLKDPAHVTEVRDKY</sequence>
<feature type="transmembrane region" description="Helical" evidence="8">
    <location>
        <begin position="174"/>
        <end position="194"/>
    </location>
</feature>
<evidence type="ECO:0000313" key="10">
    <source>
        <dbReference type="EMBL" id="KAK5049037.1"/>
    </source>
</evidence>
<evidence type="ECO:0000256" key="5">
    <source>
        <dbReference type="ARBA" id="ARBA00023136"/>
    </source>
</evidence>
<dbReference type="InterPro" id="IPR011701">
    <property type="entry name" value="MFS"/>
</dbReference>
<proteinExistence type="inferred from homology"/>
<feature type="transmembrane region" description="Helical" evidence="8">
    <location>
        <begin position="345"/>
        <end position="363"/>
    </location>
</feature>
<evidence type="ECO:0000256" key="3">
    <source>
        <dbReference type="ARBA" id="ARBA00022692"/>
    </source>
</evidence>
<dbReference type="SUPFAM" id="SSF103473">
    <property type="entry name" value="MFS general substrate transporter"/>
    <property type="match status" value="1"/>
</dbReference>
<evidence type="ECO:0000259" key="9">
    <source>
        <dbReference type="PROSITE" id="PS50850"/>
    </source>
</evidence>
<keyword evidence="11" id="KW-1185">Reference proteome</keyword>
<feature type="transmembrane region" description="Helical" evidence="8">
    <location>
        <begin position="401"/>
        <end position="422"/>
    </location>
</feature>
<reference evidence="10 11" key="1">
    <citation type="submission" date="2023-08" db="EMBL/GenBank/DDBJ databases">
        <title>Black Yeasts Isolated from many extreme environments.</title>
        <authorList>
            <person name="Coleine C."/>
            <person name="Stajich J.E."/>
            <person name="Selbmann L."/>
        </authorList>
    </citation>
    <scope>NUCLEOTIDE SEQUENCE [LARGE SCALE GENOMIC DNA]</scope>
    <source>
        <strain evidence="10 11">CCFEE 5792</strain>
    </source>
</reference>
<dbReference type="Gene3D" id="1.20.1250.20">
    <property type="entry name" value="MFS general substrate transporter like domains"/>
    <property type="match status" value="2"/>
</dbReference>
<gene>
    <name evidence="10" type="ORF">LTR84_005459</name>
</gene>
<feature type="compositionally biased region" description="Basic and acidic residues" evidence="7">
    <location>
        <begin position="484"/>
        <end position="513"/>
    </location>
</feature>
<keyword evidence="5 8" id="KW-0472">Membrane</keyword>
<evidence type="ECO:0000256" key="4">
    <source>
        <dbReference type="ARBA" id="ARBA00022989"/>
    </source>
</evidence>
<name>A0AAV9N786_9EURO</name>
<dbReference type="Pfam" id="PF07690">
    <property type="entry name" value="MFS_1"/>
    <property type="match status" value="1"/>
</dbReference>
<feature type="transmembrane region" description="Helical" evidence="8">
    <location>
        <begin position="112"/>
        <end position="132"/>
    </location>
</feature>
<dbReference type="GeneID" id="89973636"/>
<dbReference type="RefSeq" id="XP_064704242.1">
    <property type="nucleotide sequence ID" value="XM_064849028.1"/>
</dbReference>
<feature type="transmembrane region" description="Helical" evidence="8">
    <location>
        <begin position="314"/>
        <end position="333"/>
    </location>
</feature>
<keyword evidence="4 8" id="KW-1133">Transmembrane helix</keyword>
<evidence type="ECO:0000256" key="6">
    <source>
        <dbReference type="ARBA" id="ARBA00037968"/>
    </source>
</evidence>